<keyword evidence="3" id="KW-1185">Reference proteome</keyword>
<evidence type="ECO:0000256" key="1">
    <source>
        <dbReference type="SAM" id="Phobius"/>
    </source>
</evidence>
<feature type="transmembrane region" description="Helical" evidence="1">
    <location>
        <begin position="341"/>
        <end position="357"/>
    </location>
</feature>
<feature type="transmembrane region" description="Helical" evidence="1">
    <location>
        <begin position="158"/>
        <end position="178"/>
    </location>
</feature>
<name>A0A023X0Y8_RUBRA</name>
<dbReference type="InterPro" id="IPR021280">
    <property type="entry name" value="TMEM260-like"/>
</dbReference>
<keyword evidence="1" id="KW-1133">Transmembrane helix</keyword>
<evidence type="ECO:0000313" key="2">
    <source>
        <dbReference type="EMBL" id="AHY46117.1"/>
    </source>
</evidence>
<dbReference type="PANTHER" id="PTHR16214">
    <property type="entry name" value="TRANSMEMBRANE PROTEIN 260"/>
    <property type="match status" value="1"/>
</dbReference>
<keyword evidence="1" id="KW-0812">Transmembrane</keyword>
<evidence type="ECO:0000313" key="3">
    <source>
        <dbReference type="Proteomes" id="UP000025229"/>
    </source>
</evidence>
<feature type="transmembrane region" description="Helical" evidence="1">
    <location>
        <begin position="314"/>
        <end position="334"/>
    </location>
</feature>
<dbReference type="Pfam" id="PF11028">
    <property type="entry name" value="TMEM260-like"/>
    <property type="match status" value="1"/>
</dbReference>
<dbReference type="EMBL" id="CP007514">
    <property type="protein sequence ID" value="AHY46117.1"/>
    <property type="molecule type" value="Genomic_DNA"/>
</dbReference>
<dbReference type="OrthoDB" id="144153at2"/>
<dbReference type="HOGENOM" id="CLU_503330_0_0_11"/>
<dbReference type="PANTHER" id="PTHR16214:SF3">
    <property type="entry name" value="TRANSMEMBRANE PROTEIN 260"/>
    <property type="match status" value="1"/>
</dbReference>
<feature type="transmembrane region" description="Helical" evidence="1">
    <location>
        <begin position="82"/>
        <end position="100"/>
    </location>
</feature>
<sequence length="546" mass="59978">MGSGARSLPEYPTKKGRETSPGACRGAYALRVSFLAGLAVSLGTFLLYLSTLAPTVLYYDLPELRDSAVLQTRAYVLGIPDYTGYPTYIMLAHLFTYLPFGDVGYRVNLASAVYAAAAVGLVYAGARTLCLRTLPSAAGALAFGLSPLLWSQAVIAEVYTLNALLVAAPILTLLLWWRSRRDRYLLVFAFLAALALTNHITSGLVLLGAFVLVAFTEWRKLLDLRLLVKGAGLFLAGLVPYAYLPVRASMDYLPDGVEWGQPLVRRHPPDTLYGFYNLVSGGTWKERMWAFGPAELPGRVALYGEHLIGGSGQFGPLGFVVVLVALVGTALLLARRSHRPVGAMLLVFWSGWTLYALEYDIEDIEYYFIPTYLVISLALAAGLAELLDVFSGLPEGRRRPRSAGYALVALIGLLPLLGAGDSYAKNDMSEDYRGREIMAAVAENAEPNATVLHHRSPLDYLLFVENRRRDLKLIAYLEEPNPYGAALGILESREAPTYVLFPGYTSTPYYSGVGESRRLYERYGYRLVPVDRDVHLYRVARAGLEG</sequence>
<feature type="transmembrane region" description="Helical" evidence="1">
    <location>
        <begin position="369"/>
        <end position="390"/>
    </location>
</feature>
<protein>
    <recommendedName>
        <fullName evidence="4">Dolichyl-phosphate-mannose-protein mannosyltransferase</fullName>
    </recommendedName>
</protein>
<reference evidence="2 3" key="1">
    <citation type="submission" date="2014-03" db="EMBL/GenBank/DDBJ databases">
        <title>Complete genome sequence of the Radio-Resistant Rubrobacter radiotolerans RSPS-4.</title>
        <authorList>
            <person name="Egas C.C."/>
            <person name="Barroso C.C."/>
            <person name="Froufe H.J.C."/>
            <person name="Pacheco J.J."/>
            <person name="Albuquerque L.L."/>
            <person name="da Costa M.M.S."/>
        </authorList>
    </citation>
    <scope>NUCLEOTIDE SEQUENCE [LARGE SCALE GENOMIC DNA]</scope>
    <source>
        <strain evidence="2 3">RSPS-4</strain>
    </source>
</reference>
<proteinExistence type="predicted"/>
<dbReference type="KEGG" id="rrd:RradSPS_0834"/>
<accession>A0A023X0Y8</accession>
<dbReference type="eggNOG" id="COG1807">
    <property type="taxonomic scope" value="Bacteria"/>
</dbReference>
<dbReference type="AlphaFoldDB" id="A0A023X0Y8"/>
<feature type="transmembrane region" description="Helical" evidence="1">
    <location>
        <begin position="107"/>
        <end position="126"/>
    </location>
</feature>
<feature type="transmembrane region" description="Helical" evidence="1">
    <location>
        <begin position="184"/>
        <end position="214"/>
    </location>
</feature>
<dbReference type="STRING" id="42256.RradSPS_0834"/>
<keyword evidence="1" id="KW-0472">Membrane</keyword>
<gene>
    <name evidence="2" type="ORF">RradSPS_0834</name>
</gene>
<feature type="transmembrane region" description="Helical" evidence="1">
    <location>
        <begin position="132"/>
        <end position="151"/>
    </location>
</feature>
<dbReference type="Proteomes" id="UP000025229">
    <property type="component" value="Chromosome"/>
</dbReference>
<feature type="transmembrane region" description="Helical" evidence="1">
    <location>
        <begin position="402"/>
        <end position="420"/>
    </location>
</feature>
<organism evidence="2 3">
    <name type="scientific">Rubrobacter radiotolerans</name>
    <name type="common">Arthrobacter radiotolerans</name>
    <dbReference type="NCBI Taxonomy" id="42256"/>
    <lineage>
        <taxon>Bacteria</taxon>
        <taxon>Bacillati</taxon>
        <taxon>Actinomycetota</taxon>
        <taxon>Rubrobacteria</taxon>
        <taxon>Rubrobacterales</taxon>
        <taxon>Rubrobacteraceae</taxon>
        <taxon>Rubrobacter</taxon>
    </lineage>
</organism>
<evidence type="ECO:0008006" key="4">
    <source>
        <dbReference type="Google" id="ProtNLM"/>
    </source>
</evidence>
<dbReference type="InterPro" id="IPR052724">
    <property type="entry name" value="GT117_domain-containing"/>
</dbReference>
<feature type="transmembrane region" description="Helical" evidence="1">
    <location>
        <begin position="28"/>
        <end position="49"/>
    </location>
</feature>